<dbReference type="AlphaFoldDB" id="A0AAW4L0Z6"/>
<name>A0AAW4L0Z6_VIBCL</name>
<sequence>LSQRPLDECPAATLPKRLRPYLLMFDAEGTPTGLHADRYEFWLYRQVRKRFQAGELYIDDSLQHRHLSDELVSMDEKAAVLAQMDIPFLRQPVSAQLDALAAELRAQWVAFNRELKQGKLTHL</sequence>
<dbReference type="EMBL" id="JAHBND010000803">
    <property type="protein sequence ID" value="MBS7675461.1"/>
    <property type="molecule type" value="Genomic_DNA"/>
</dbReference>
<organism evidence="1 2">
    <name type="scientific">Vibrio cholerae</name>
    <dbReference type="NCBI Taxonomy" id="666"/>
    <lineage>
        <taxon>Bacteria</taxon>
        <taxon>Pseudomonadati</taxon>
        <taxon>Pseudomonadota</taxon>
        <taxon>Gammaproteobacteria</taxon>
        <taxon>Vibrionales</taxon>
        <taxon>Vibrionaceae</taxon>
        <taxon>Vibrio</taxon>
    </lineage>
</organism>
<reference evidence="1" key="2">
    <citation type="submission" date="2023-08" db="EMBL/GenBank/DDBJ databases">
        <title>Vibrio cholerae Outbreaks in Tanzania Exemplify Founder Flush: Simultaneous Increases in Population Size and Genetic Diversity.</title>
        <authorList>
            <person name="Debes A.K."/>
            <person name="Mohammed A."/>
            <person name="Maseke I."/>
            <person name="Almeida M."/>
            <person name="Li S."/>
            <person name="Matimba H."/>
            <person name="Joachim A."/>
            <person name="Mizinduko M."/>
            <person name="Nyanga S."/>
            <person name="Kelly M."/>
            <person name="Kachwamba Y."/>
            <person name="Schaffer A.M."/>
            <person name="Nyanga A.S."/>
            <person name="Mghamba J."/>
            <person name="Mosha F.S."/>
            <person name="Sack D.A."/>
            <person name="Stine O.C."/>
        </authorList>
    </citation>
    <scope>NUCLEOTIDE SEQUENCE</scope>
    <source>
        <strain evidence="1">TDS0091212</strain>
    </source>
</reference>
<reference evidence="1" key="1">
    <citation type="submission" date="2021-05" db="EMBL/GenBank/DDBJ databases">
        <authorList>
            <person name="Stine C."/>
        </authorList>
    </citation>
    <scope>NUCLEOTIDE SEQUENCE</scope>
    <source>
        <strain evidence="1">TDS0091212</strain>
    </source>
</reference>
<accession>A0AAW4L0Z6</accession>
<comment type="caution">
    <text evidence="1">The sequence shown here is derived from an EMBL/GenBank/DDBJ whole genome shotgun (WGS) entry which is preliminary data.</text>
</comment>
<evidence type="ECO:0000313" key="1">
    <source>
        <dbReference type="EMBL" id="MBS7675461.1"/>
    </source>
</evidence>
<feature type="non-terminal residue" evidence="1">
    <location>
        <position position="1"/>
    </location>
</feature>
<gene>
    <name evidence="1" type="ORF">KIN13_18810</name>
</gene>
<proteinExistence type="predicted"/>
<dbReference type="Proteomes" id="UP001196338">
    <property type="component" value="Unassembled WGS sequence"/>
</dbReference>
<evidence type="ECO:0000313" key="2">
    <source>
        <dbReference type="Proteomes" id="UP001196338"/>
    </source>
</evidence>
<feature type="non-terminal residue" evidence="1">
    <location>
        <position position="123"/>
    </location>
</feature>
<protein>
    <submittedName>
        <fullName evidence="1">Tn3 family transposase</fullName>
    </submittedName>
</protein>